<dbReference type="InterPro" id="IPR051674">
    <property type="entry name" value="Malate_Decarboxylase"/>
</dbReference>
<dbReference type="EMBL" id="CP011070">
    <property type="protein sequence ID" value="AJW71146.1"/>
    <property type="molecule type" value="Genomic_DNA"/>
</dbReference>
<dbReference type="InterPro" id="IPR036291">
    <property type="entry name" value="NAD(P)-bd_dom_sf"/>
</dbReference>
<dbReference type="InterPro" id="IPR012302">
    <property type="entry name" value="Malic_NAD-bd"/>
</dbReference>
<keyword evidence="4" id="KW-0479">Metal-binding</keyword>
<evidence type="ECO:0000256" key="4">
    <source>
        <dbReference type="ARBA" id="ARBA00022723"/>
    </source>
</evidence>
<reference evidence="9" key="1">
    <citation type="submission" date="2015-03" db="EMBL/GenBank/DDBJ databases">
        <title>Characterization of two novel Thaumarchaeota isolated from the Northern Adriatic Sea.</title>
        <authorList>
            <person name="Bayer B."/>
            <person name="Vojvoda J."/>
            <person name="Offre P."/>
            <person name="Srivastava A."/>
            <person name="Elisabeth N."/>
            <person name="Garcia J.A.L."/>
            <person name="Schleper C."/>
            <person name="Herndl G.J."/>
        </authorList>
    </citation>
    <scope>NUCLEOTIDE SEQUENCE [LARGE SCALE GENOMIC DNA]</scope>
    <source>
        <strain evidence="9">NF5</strain>
    </source>
</reference>
<evidence type="ECO:0000313" key="9">
    <source>
        <dbReference type="Proteomes" id="UP000032408"/>
    </source>
</evidence>
<dbReference type="PROSITE" id="PS00331">
    <property type="entry name" value="MALIC_ENZYMES"/>
    <property type="match status" value="1"/>
</dbReference>
<evidence type="ECO:0000256" key="2">
    <source>
        <dbReference type="ARBA" id="ARBA00001946"/>
    </source>
</evidence>
<dbReference type="STRING" id="1580092.NADRNF5_1463"/>
<keyword evidence="9" id="KW-1185">Reference proteome</keyword>
<sequence>MVAKNDAISLHKKLNGKIYIESKIPKITNENLQLIYTPGVAEVCTEIFKHPKSKYELTGKGNNVAIITDGTRILGLGDIGPDAALPVMEGKAVLYRKYGKINAYPICLATKEKKKIIETIVALEPVFGAINLEDIESPKVLDISKEIAKKISIPVFHDDRHGTAVVTLAGLLNSLKIVEKKISQIKVVIAGAGSAGYCIAKLLHYAGCKNIIVLDSKGAIYRNRKVNMDEYKVELTKFTNKNEKGQLSETIKNADVFIGVSGIKDLLKPKMIKEMNQSAIIFALTNPHPEIDPNVAKKAGARIIATGSFRYENKVNNAIVFPYLMRAILDLKIQKITLEILYATALAIAGAVSDKKLSEKCIIPSINEKTLQQKITNALEKIKR</sequence>
<dbReference type="PIRSF" id="PIRSF000106">
    <property type="entry name" value="ME"/>
    <property type="match status" value="1"/>
</dbReference>
<dbReference type="SMART" id="SM01274">
    <property type="entry name" value="malic"/>
    <property type="match status" value="1"/>
</dbReference>
<dbReference type="InterPro" id="IPR037062">
    <property type="entry name" value="Malic_N_dom_sf"/>
</dbReference>
<dbReference type="GO" id="GO:0046872">
    <property type="term" value="F:metal ion binding"/>
    <property type="evidence" value="ECO:0007669"/>
    <property type="project" value="UniProtKB-KW"/>
</dbReference>
<accession>A0A0D5C342</accession>
<feature type="domain" description="Malic enzyme N-terminal" evidence="7">
    <location>
        <begin position="15"/>
        <end position="148"/>
    </location>
</feature>
<dbReference type="InterPro" id="IPR046346">
    <property type="entry name" value="Aminoacid_DH-like_N_sf"/>
</dbReference>
<dbReference type="HOGENOM" id="CLU_034446_2_1_2"/>
<dbReference type="InterPro" id="IPR001891">
    <property type="entry name" value="Malic_OxRdtase"/>
</dbReference>
<protein>
    <submittedName>
        <fullName evidence="8">NAD(P)-dependent malic enzyme</fullName>
        <ecNumber evidence="8">1.1.1.40</ecNumber>
    </submittedName>
</protein>
<proteinExistence type="inferred from homology"/>
<dbReference type="AlphaFoldDB" id="A0A0D5C342"/>
<dbReference type="RefSeq" id="WP_048116502.1">
    <property type="nucleotide sequence ID" value="NZ_CP011070.1"/>
</dbReference>
<dbReference type="EC" id="1.1.1.40" evidence="8"/>
<reference evidence="8 9" key="2">
    <citation type="journal article" date="2016" name="ISME J.">
        <title>Physiological and genomic characterization of two novel marine thaumarchaeal strains indicates niche differentiation.</title>
        <authorList>
            <person name="Bayer B."/>
            <person name="Vojvoda J."/>
            <person name="Offre P."/>
            <person name="Alves R.J."/>
            <person name="Elisabeth N.H."/>
            <person name="Garcia J.A."/>
            <person name="Volland J.M."/>
            <person name="Srivastava A."/>
            <person name="Schleper C."/>
            <person name="Herndl G.J."/>
        </authorList>
    </citation>
    <scope>NUCLEOTIDE SEQUENCE [LARGE SCALE GENOMIC DNA]</scope>
    <source>
        <strain evidence="8 9">NF5</strain>
    </source>
</reference>
<feature type="domain" description="Malic enzyme NAD-binding" evidence="6">
    <location>
        <begin position="161"/>
        <end position="384"/>
    </location>
</feature>
<evidence type="ECO:0000259" key="6">
    <source>
        <dbReference type="SMART" id="SM00919"/>
    </source>
</evidence>
<dbReference type="SUPFAM" id="SSF51735">
    <property type="entry name" value="NAD(P)-binding Rossmann-fold domains"/>
    <property type="match status" value="1"/>
</dbReference>
<dbReference type="SUPFAM" id="SSF53223">
    <property type="entry name" value="Aminoacid dehydrogenase-like, N-terminal domain"/>
    <property type="match status" value="1"/>
</dbReference>
<comment type="cofactor">
    <cofactor evidence="1">
        <name>Mn(2+)</name>
        <dbReference type="ChEBI" id="CHEBI:29035"/>
    </cofactor>
</comment>
<dbReference type="GO" id="GO:0004473">
    <property type="term" value="F:malate dehydrogenase (decarboxylating) (NADP+) activity"/>
    <property type="evidence" value="ECO:0007669"/>
    <property type="project" value="UniProtKB-EC"/>
</dbReference>
<keyword evidence="5 8" id="KW-0560">Oxidoreductase</keyword>
<dbReference type="InterPro" id="IPR015884">
    <property type="entry name" value="Malic_enzyme_CS"/>
</dbReference>
<dbReference type="PANTHER" id="PTHR43237:SF4">
    <property type="entry name" value="NADP-DEPENDENT MALIC ENZYME"/>
    <property type="match status" value="1"/>
</dbReference>
<organism evidence="8 9">
    <name type="scientific">Nitrosopumilus adriaticus</name>
    <dbReference type="NCBI Taxonomy" id="1580092"/>
    <lineage>
        <taxon>Archaea</taxon>
        <taxon>Nitrososphaerota</taxon>
        <taxon>Nitrososphaeria</taxon>
        <taxon>Nitrosopumilales</taxon>
        <taxon>Nitrosopumilaceae</taxon>
        <taxon>Nitrosopumilus</taxon>
    </lineage>
</organism>
<dbReference type="Gene3D" id="3.40.50.10380">
    <property type="entry name" value="Malic enzyme, N-terminal domain"/>
    <property type="match status" value="1"/>
</dbReference>
<dbReference type="Pfam" id="PF00390">
    <property type="entry name" value="malic"/>
    <property type="match status" value="1"/>
</dbReference>
<dbReference type="SMART" id="SM00919">
    <property type="entry name" value="Malic_M"/>
    <property type="match status" value="1"/>
</dbReference>
<dbReference type="Gene3D" id="3.40.50.720">
    <property type="entry name" value="NAD(P)-binding Rossmann-like Domain"/>
    <property type="match status" value="1"/>
</dbReference>
<dbReference type="KEGG" id="nin:NADRNF5_1463"/>
<evidence type="ECO:0000259" key="7">
    <source>
        <dbReference type="SMART" id="SM01274"/>
    </source>
</evidence>
<evidence type="ECO:0000313" key="8">
    <source>
        <dbReference type="EMBL" id="AJW71146.1"/>
    </source>
</evidence>
<comment type="cofactor">
    <cofactor evidence="2">
        <name>Mg(2+)</name>
        <dbReference type="ChEBI" id="CHEBI:18420"/>
    </cofactor>
</comment>
<dbReference type="OrthoDB" id="45556at2157"/>
<evidence type="ECO:0000256" key="3">
    <source>
        <dbReference type="ARBA" id="ARBA00008785"/>
    </source>
</evidence>
<evidence type="ECO:0000256" key="1">
    <source>
        <dbReference type="ARBA" id="ARBA00001936"/>
    </source>
</evidence>
<evidence type="ECO:0000256" key="5">
    <source>
        <dbReference type="ARBA" id="ARBA00023002"/>
    </source>
</evidence>
<gene>
    <name evidence="8" type="primary">ytsJ</name>
    <name evidence="8" type="ORF">NADRNF5_1463</name>
</gene>
<dbReference type="InterPro" id="IPR012301">
    <property type="entry name" value="Malic_N_dom"/>
</dbReference>
<dbReference type="PANTHER" id="PTHR43237">
    <property type="entry name" value="NADP-DEPENDENT MALIC ENZYME"/>
    <property type="match status" value="1"/>
</dbReference>
<name>A0A0D5C342_9ARCH</name>
<dbReference type="Pfam" id="PF03949">
    <property type="entry name" value="Malic_M"/>
    <property type="match status" value="1"/>
</dbReference>
<dbReference type="GO" id="GO:0051287">
    <property type="term" value="F:NAD binding"/>
    <property type="evidence" value="ECO:0007669"/>
    <property type="project" value="InterPro"/>
</dbReference>
<comment type="similarity">
    <text evidence="3">Belongs to the malic enzymes family.</text>
</comment>
<dbReference type="GeneID" id="24820645"/>
<dbReference type="Proteomes" id="UP000032408">
    <property type="component" value="Chromosome"/>
</dbReference>